<dbReference type="Proteomes" id="UP000722957">
    <property type="component" value="Unassembled WGS sequence"/>
</dbReference>
<feature type="domain" description="Alpha/beta hydrolase fold-3" evidence="1">
    <location>
        <begin position="3"/>
        <end position="55"/>
    </location>
</feature>
<protein>
    <submittedName>
        <fullName evidence="2">Alpha/beta hydrolase</fullName>
    </submittedName>
</protein>
<evidence type="ECO:0000313" key="2">
    <source>
        <dbReference type="EMBL" id="MBF4275596.1"/>
    </source>
</evidence>
<dbReference type="InterPro" id="IPR013094">
    <property type="entry name" value="AB_hydrolase_3"/>
</dbReference>
<gene>
    <name evidence="2" type="ORF">EAY07_27070</name>
</gene>
<organism evidence="2 3">
    <name type="scientific">Vibrio anguillarum</name>
    <name type="common">Listonella anguillarum</name>
    <dbReference type="NCBI Taxonomy" id="55601"/>
    <lineage>
        <taxon>Bacteria</taxon>
        <taxon>Pseudomonadati</taxon>
        <taxon>Pseudomonadota</taxon>
        <taxon>Gammaproteobacteria</taxon>
        <taxon>Vibrionales</taxon>
        <taxon>Vibrionaceae</taxon>
        <taxon>Vibrio</taxon>
    </lineage>
</organism>
<keyword evidence="2" id="KW-0378">Hydrolase</keyword>
<dbReference type="InterPro" id="IPR029058">
    <property type="entry name" value="AB_hydrolase_fold"/>
</dbReference>
<sequence>NLLARKDFQGLPPTMIITAEYDPLRDEGEQLYRLLLSQGVDAYCERYLGVIHGFYQLSGVSESARRCIRNIAETIKN</sequence>
<dbReference type="RefSeq" id="WP_194574506.1">
    <property type="nucleotide sequence ID" value="NZ_RDOM01001382.1"/>
</dbReference>
<feature type="non-terminal residue" evidence="2">
    <location>
        <position position="1"/>
    </location>
</feature>
<dbReference type="AlphaFoldDB" id="A0ABD4KVF3"/>
<name>A0ABD4KVF3_VIBAN</name>
<dbReference type="Gene3D" id="3.40.50.1820">
    <property type="entry name" value="alpha/beta hydrolase"/>
    <property type="match status" value="1"/>
</dbReference>
<dbReference type="SUPFAM" id="SSF53474">
    <property type="entry name" value="alpha/beta-Hydrolases"/>
    <property type="match status" value="1"/>
</dbReference>
<dbReference type="Pfam" id="PF07859">
    <property type="entry name" value="Abhydrolase_3"/>
    <property type="match status" value="1"/>
</dbReference>
<dbReference type="EMBL" id="RDOM01001382">
    <property type="protein sequence ID" value="MBF4275596.1"/>
    <property type="molecule type" value="Genomic_DNA"/>
</dbReference>
<evidence type="ECO:0000313" key="3">
    <source>
        <dbReference type="Proteomes" id="UP000722957"/>
    </source>
</evidence>
<comment type="caution">
    <text evidence="2">The sequence shown here is derived from an EMBL/GenBank/DDBJ whole genome shotgun (WGS) entry which is preliminary data.</text>
</comment>
<accession>A0ABD4KVF3</accession>
<evidence type="ECO:0000259" key="1">
    <source>
        <dbReference type="Pfam" id="PF07859"/>
    </source>
</evidence>
<dbReference type="GO" id="GO:0016787">
    <property type="term" value="F:hydrolase activity"/>
    <property type="evidence" value="ECO:0007669"/>
    <property type="project" value="UniProtKB-KW"/>
</dbReference>
<reference evidence="2 3" key="1">
    <citation type="journal article" date="2021" name="PeerJ">
        <title>Analysis of 44 Vibrio anguillarum genomes reveals high genetic diversity.</title>
        <authorList>
            <person name="Hansen M.J."/>
            <person name="Dalsgaard I."/>
        </authorList>
    </citation>
    <scope>NUCLEOTIDE SEQUENCE [LARGE SCALE GENOMIC DNA]</scope>
    <source>
        <strain evidence="2 3">17-16730-2A</strain>
    </source>
</reference>
<proteinExistence type="predicted"/>